<keyword evidence="3" id="KW-1185">Reference proteome</keyword>
<gene>
    <name evidence="2" type="ORF">REIFOR_03330</name>
</gene>
<feature type="domain" description="NADP-dependent oxidoreductase" evidence="1">
    <location>
        <begin position="16"/>
        <end position="315"/>
    </location>
</feature>
<dbReference type="Gene3D" id="3.20.20.100">
    <property type="entry name" value="NADP-dependent oxidoreductase domain"/>
    <property type="match status" value="1"/>
</dbReference>
<evidence type="ECO:0000259" key="1">
    <source>
        <dbReference type="Pfam" id="PF00248"/>
    </source>
</evidence>
<dbReference type="RefSeq" id="WP_227003717.1">
    <property type="nucleotide sequence ID" value="NZ_CP011797.1"/>
</dbReference>
<accession>A0A2K8KUR0</accession>
<dbReference type="InterPro" id="IPR036812">
    <property type="entry name" value="NAD(P)_OxRdtase_dom_sf"/>
</dbReference>
<dbReference type="AlphaFoldDB" id="A0A2K8KUR0"/>
<protein>
    <submittedName>
        <fullName evidence="2">Aldo/keto reductase family oxidoreductase</fullName>
    </submittedName>
</protein>
<dbReference type="PANTHER" id="PTHR43312:SF1">
    <property type="entry name" value="NADP-DEPENDENT OXIDOREDUCTASE DOMAIN-CONTAINING PROTEIN"/>
    <property type="match status" value="1"/>
</dbReference>
<name>A0A2K8KUR0_9GAMM</name>
<dbReference type="Proteomes" id="UP000229757">
    <property type="component" value="Chromosome"/>
</dbReference>
<dbReference type="EMBL" id="CP011797">
    <property type="protein sequence ID" value="ATX78433.1"/>
    <property type="molecule type" value="Genomic_DNA"/>
</dbReference>
<dbReference type="KEGG" id="rfo:REIFOR_03330"/>
<dbReference type="SUPFAM" id="SSF51430">
    <property type="entry name" value="NAD(P)-linked oxidoreductase"/>
    <property type="match status" value="1"/>
</dbReference>
<proteinExistence type="predicted"/>
<evidence type="ECO:0000313" key="2">
    <source>
        <dbReference type="EMBL" id="ATX78433.1"/>
    </source>
</evidence>
<sequence>MVKQRSLGKSGLMTSEIGLGCWQLGGDWGPVSADRGRTILSAADAAGVTFWDTADVYGGGVSEQLIGDYAQAHPNADRVIVTKAGRTDELYGQGYTQDKLRAAIDASRRRLQVDTLAMVQLHCIPFAELQRGEIFRWLEGFKQEGLIAHYGASVETIEEALFCLNETGVASLQLIFNLLRQDMAEQVLPLAQAKGVGVIVRLGLASGLLAGKMTKDQRFTPQDHRTFNRDGAAFHVGETFSGLPFEQAIDLIEQLRPMVPAGLNMAQLALRWLLDHAAVSSVITGASSAEQIQRNAEASQLAPLSADTHKALADFYRLHVRAHIRGVI</sequence>
<dbReference type="InterPro" id="IPR053135">
    <property type="entry name" value="AKR2_Oxidoreductase"/>
</dbReference>
<evidence type="ECO:0000313" key="3">
    <source>
        <dbReference type="Proteomes" id="UP000229757"/>
    </source>
</evidence>
<dbReference type="Pfam" id="PF00248">
    <property type="entry name" value="Aldo_ket_red"/>
    <property type="match status" value="1"/>
</dbReference>
<dbReference type="PANTHER" id="PTHR43312">
    <property type="entry name" value="D-THREO-ALDOSE 1-DEHYDROGENASE"/>
    <property type="match status" value="1"/>
</dbReference>
<dbReference type="InterPro" id="IPR023210">
    <property type="entry name" value="NADP_OxRdtase_dom"/>
</dbReference>
<reference evidence="2 3" key="1">
    <citation type="journal article" date="2017" name="Environ. Microbiol.">
        <title>Genomic and physiological analyses of 'Reinekea forsetii' reveal a versatile opportunistic lifestyle during spring algae blooms.</title>
        <authorList>
            <person name="Avci B."/>
            <person name="Hahnke R.L."/>
            <person name="Chafee M."/>
            <person name="Fischer T."/>
            <person name="Gruber-Vodicka H."/>
            <person name="Tegetmeyer H.E."/>
            <person name="Harder J."/>
            <person name="Fuchs B.M."/>
            <person name="Amann R.I."/>
            <person name="Teeling H."/>
        </authorList>
    </citation>
    <scope>NUCLEOTIDE SEQUENCE [LARGE SCALE GENOMIC DNA]</scope>
    <source>
        <strain evidence="2 3">Hel1_31_D35</strain>
    </source>
</reference>
<dbReference type="CDD" id="cd19086">
    <property type="entry name" value="AKR_AKR11C1"/>
    <property type="match status" value="1"/>
</dbReference>
<organism evidence="2 3">
    <name type="scientific">Reinekea forsetii</name>
    <dbReference type="NCBI Taxonomy" id="1336806"/>
    <lineage>
        <taxon>Bacteria</taxon>
        <taxon>Pseudomonadati</taxon>
        <taxon>Pseudomonadota</taxon>
        <taxon>Gammaproteobacteria</taxon>
        <taxon>Oceanospirillales</taxon>
        <taxon>Saccharospirillaceae</taxon>
        <taxon>Reinekea</taxon>
    </lineage>
</organism>